<dbReference type="RefSeq" id="WP_330092049.1">
    <property type="nucleotide sequence ID" value="NZ_JAUZMY010000011.1"/>
</dbReference>
<dbReference type="Pfam" id="PF06224">
    <property type="entry name" value="AlkZ-like"/>
    <property type="match status" value="1"/>
</dbReference>
<protein>
    <submittedName>
        <fullName evidence="1">Winged helix DNA-binding domain-containing protein</fullName>
    </submittedName>
</protein>
<dbReference type="GO" id="GO:0003677">
    <property type="term" value="F:DNA binding"/>
    <property type="evidence" value="ECO:0007669"/>
    <property type="project" value="UniProtKB-KW"/>
</dbReference>
<dbReference type="PANTHER" id="PTHR38479">
    <property type="entry name" value="LMO0824 PROTEIN"/>
    <property type="match status" value="1"/>
</dbReference>
<dbReference type="PANTHER" id="PTHR38479:SF2">
    <property type="entry name" value="WINGED HELIX DNA-BINDING DOMAIN-CONTAINING PROTEIN"/>
    <property type="match status" value="1"/>
</dbReference>
<organism evidence="1 2">
    <name type="scientific">Nocardiopsis codii</name>
    <dbReference type="NCBI Taxonomy" id="3065942"/>
    <lineage>
        <taxon>Bacteria</taxon>
        <taxon>Bacillati</taxon>
        <taxon>Actinomycetota</taxon>
        <taxon>Actinomycetes</taxon>
        <taxon>Streptosporangiales</taxon>
        <taxon>Nocardiopsidaceae</taxon>
        <taxon>Nocardiopsis</taxon>
    </lineage>
</organism>
<name>A0ABU7K7R0_9ACTN</name>
<keyword evidence="1" id="KW-0238">DNA-binding</keyword>
<dbReference type="EMBL" id="JAUZMY010000011">
    <property type="protein sequence ID" value="MEE2038268.1"/>
    <property type="molecule type" value="Genomic_DNA"/>
</dbReference>
<gene>
    <name evidence="1" type="ORF">Q8791_13665</name>
</gene>
<evidence type="ECO:0000313" key="1">
    <source>
        <dbReference type="EMBL" id="MEE2038268.1"/>
    </source>
</evidence>
<comment type="caution">
    <text evidence="1">The sequence shown here is derived from an EMBL/GenBank/DDBJ whole genome shotgun (WGS) entry which is preliminary data.</text>
</comment>
<dbReference type="Proteomes" id="UP001356095">
    <property type="component" value="Unassembled WGS sequence"/>
</dbReference>
<dbReference type="InterPro" id="IPR009351">
    <property type="entry name" value="AlkZ-like"/>
</dbReference>
<reference evidence="1 2" key="1">
    <citation type="submission" date="2023-08" db="EMBL/GenBank/DDBJ databases">
        <authorList>
            <person name="Girao M."/>
            <person name="Carvalho M.F."/>
        </authorList>
    </citation>
    <scope>NUCLEOTIDE SEQUENCE [LARGE SCALE GENOMIC DNA]</scope>
    <source>
        <strain evidence="1 2">CT-R113</strain>
    </source>
</reference>
<accession>A0ABU7K7R0</accession>
<keyword evidence="2" id="KW-1185">Reference proteome</keyword>
<proteinExistence type="predicted"/>
<sequence length="372" mass="41223">MITLDRRALNRATLARQLLLERTRDTALSVVRRLVGLQAQDPEPPYFGLWSRIEDFRVDDLTGLLHSRDVVRATLLRGTQHLVTADDYLWLRPALQPMLTRWQKGAFGKATAGIDPDELADAARGILARGRVSRPELGRALSERWPGRDPVGLARSAQGLLPVLHPPPDGTWGRRGTTPFVLADRWLGRPLVADPSPDDLVLRYLAAFGPASVRDVQAWSGMTRLRAVVDGLRPRLSVFRGEDGRELFDLPDAPRPDPDTPAPVRFLALLDNVLVGHHDRSRIVEDARRPYVVVEAPLTVDGFVRGLWRIERPAGRSRAGRGGEDRAVLDVRLFTPLTPAEAEAVAQEGERLLRLAAGDAGDHDLRVRPLDA</sequence>
<evidence type="ECO:0000313" key="2">
    <source>
        <dbReference type="Proteomes" id="UP001356095"/>
    </source>
</evidence>